<comment type="subcellular location">
    <subcellularLocation>
        <location evidence="1">Secreted</location>
    </subcellularLocation>
</comment>
<evidence type="ECO:0000256" key="2">
    <source>
        <dbReference type="ARBA" id="ARBA00022525"/>
    </source>
</evidence>
<dbReference type="RefSeq" id="WP_068244870.1">
    <property type="nucleotide sequence ID" value="NZ_LPUY01000076.1"/>
</dbReference>
<keyword evidence="2" id="KW-0964">Secreted</keyword>
<dbReference type="PANTHER" id="PTHR38340:SF1">
    <property type="entry name" value="S-LAYER PROTEIN"/>
    <property type="match status" value="1"/>
</dbReference>
<dbReference type="InterPro" id="IPR050557">
    <property type="entry name" value="RTX_toxin/Mannuronan_C5-epim"/>
</dbReference>
<feature type="region of interest" description="Disordered" evidence="3">
    <location>
        <begin position="188"/>
        <end position="208"/>
    </location>
</feature>
<comment type="caution">
    <text evidence="4">The sequence shown here is derived from an EMBL/GenBank/DDBJ whole genome shotgun (WGS) entry which is preliminary data.</text>
</comment>
<reference evidence="4 5" key="1">
    <citation type="submission" date="2015-12" db="EMBL/GenBank/DDBJ databases">
        <title>Genome sequence of the marine Rhodobacteraceae strain O3.65, Candidatus Tritonibacter horizontis.</title>
        <authorList>
            <person name="Poehlein A."/>
            <person name="Giebel H.A."/>
            <person name="Voget S."/>
            <person name="Brinkhoff T."/>
        </authorList>
    </citation>
    <scope>NUCLEOTIDE SEQUENCE [LARGE SCALE GENOMIC DNA]</scope>
    <source>
        <strain evidence="4 5">O3.65</strain>
    </source>
</reference>
<evidence type="ECO:0000313" key="5">
    <source>
        <dbReference type="Proteomes" id="UP000068382"/>
    </source>
</evidence>
<dbReference type="SUPFAM" id="SSF51120">
    <property type="entry name" value="beta-Roll"/>
    <property type="match status" value="1"/>
</dbReference>
<evidence type="ECO:0000313" key="4">
    <source>
        <dbReference type="EMBL" id="KUP92316.1"/>
    </source>
</evidence>
<dbReference type="InterPro" id="IPR036912">
    <property type="entry name" value="HasA_haem-bd_sf"/>
</dbReference>
<dbReference type="InterPro" id="IPR011049">
    <property type="entry name" value="Serralysin-like_metalloprot_C"/>
</dbReference>
<dbReference type="InterPro" id="IPR018511">
    <property type="entry name" value="Hemolysin-typ_Ca-bd_CS"/>
</dbReference>
<dbReference type="InterPro" id="IPR001343">
    <property type="entry name" value="Hemolysn_Ca-bd"/>
</dbReference>
<dbReference type="SUPFAM" id="SSF54621">
    <property type="entry name" value="Heme-binding protein A (HasA)"/>
    <property type="match status" value="1"/>
</dbReference>
<dbReference type="PANTHER" id="PTHR38340">
    <property type="entry name" value="S-LAYER PROTEIN"/>
    <property type="match status" value="1"/>
</dbReference>
<accession>A0A132BVT7</accession>
<dbReference type="PATRIC" id="fig|1768241.3.peg.2935"/>
<dbReference type="PRINTS" id="PR00313">
    <property type="entry name" value="CABNDNGRPT"/>
</dbReference>
<dbReference type="Gene3D" id="3.30.1500.10">
    <property type="entry name" value="Haem-binding HasA"/>
    <property type="match status" value="1"/>
</dbReference>
<dbReference type="GO" id="GO:0016853">
    <property type="term" value="F:isomerase activity"/>
    <property type="evidence" value="ECO:0007669"/>
    <property type="project" value="UniProtKB-KW"/>
</dbReference>
<dbReference type="GO" id="GO:0005509">
    <property type="term" value="F:calcium ion binding"/>
    <property type="evidence" value="ECO:0007669"/>
    <property type="project" value="InterPro"/>
</dbReference>
<dbReference type="EC" id="5.1.3.-" evidence="4"/>
<evidence type="ECO:0000256" key="1">
    <source>
        <dbReference type="ARBA" id="ARBA00004613"/>
    </source>
</evidence>
<protein>
    <submittedName>
        <fullName evidence="4">Poly(Beta-D-mannuronate) C5 epimerase 7</fullName>
        <ecNumber evidence="4">5.1.3.-</ecNumber>
    </submittedName>
</protein>
<dbReference type="Pfam" id="PF00353">
    <property type="entry name" value="HemolysinCabind"/>
    <property type="match status" value="3"/>
</dbReference>
<dbReference type="GO" id="GO:0005615">
    <property type="term" value="C:extracellular space"/>
    <property type="evidence" value="ECO:0007669"/>
    <property type="project" value="InterPro"/>
</dbReference>
<keyword evidence="4" id="KW-0413">Isomerase</keyword>
<evidence type="ECO:0000256" key="3">
    <source>
        <dbReference type="SAM" id="MobiDB-lite"/>
    </source>
</evidence>
<dbReference type="Proteomes" id="UP000068382">
    <property type="component" value="Unassembled WGS sequence"/>
</dbReference>
<dbReference type="EMBL" id="LPUY01000076">
    <property type="protein sequence ID" value="KUP92316.1"/>
    <property type="molecule type" value="Genomic_DNA"/>
</dbReference>
<sequence>MTTIITAGSTNDLSFSAYLDDFDATFTASGRGAFSDGTQGDYAVSEAAITDTADTEAQAFVLRDDIVYSMTTHQLSGSVSSVDLGYGVTGTASGGSTVLDLEEVDYSIRFKPQIDDADEVYDLIYDLLGYGDGGLTDGLRSLVAADDIRFIGSAAADVFAGFDNDDLLKGRSGADTLSGGKGADRLLGQKGADTLNGGNGADELSGGSGRDLLKGGKHADTLDGGTGNDKLVGGHGADVFVFSGGNFGRDVVRDFTPGLDVIDLSGATGEAESFDAFLAASTQSGSRVIYDLDGDGANVIVLKDITLDALSADDFLF</sequence>
<dbReference type="AlphaFoldDB" id="A0A132BVT7"/>
<keyword evidence="5" id="KW-1185">Reference proteome</keyword>
<gene>
    <name evidence="4" type="primary">algE7</name>
    <name evidence="4" type="ORF">TRIHO_28040</name>
</gene>
<proteinExistence type="predicted"/>
<name>A0A132BVT7_9RHOB</name>
<organism evidence="4 5">
    <name type="scientific">Tritonibacter horizontis</name>
    <dbReference type="NCBI Taxonomy" id="1768241"/>
    <lineage>
        <taxon>Bacteria</taxon>
        <taxon>Pseudomonadati</taxon>
        <taxon>Pseudomonadota</taxon>
        <taxon>Alphaproteobacteria</taxon>
        <taxon>Rhodobacterales</taxon>
        <taxon>Paracoccaceae</taxon>
        <taxon>Tritonibacter</taxon>
    </lineage>
</organism>
<dbReference type="PROSITE" id="PS00330">
    <property type="entry name" value="HEMOLYSIN_CALCIUM"/>
    <property type="match status" value="2"/>
</dbReference>
<dbReference type="Gene3D" id="2.150.10.10">
    <property type="entry name" value="Serralysin-like metalloprotease, C-terminal"/>
    <property type="match status" value="1"/>
</dbReference>